<dbReference type="AlphaFoldDB" id="A0A1D1VBR7"/>
<sequence>MTMSPSKLTRIRAFPYSIAQQKCRNRACFLQKSGSPTVVSVLPCKSMAQLTEPDGTRHPQPSEFLRYLQQRMKSTGPISIAEYMKECLTNPYYGYYTRKEPFGKSGDFITSPEVCQIFGELIGLWCVNEWSILGGPKPFQIIELGPGTGTLAYDLLRVLKSIPQTSGQVSLHLVEKSRMLAKIQAEKLRVKLDFVDEHNSFQQGLSQIGSVPVFWYQRIEDVPRAPSFIVANEFFDALPIHKLQKTSSGLREVLVDITEDKSDLRFVIAHAETAVVRVVPPKSRERDHLEFSLEAATVLDDVSSRVSTDGGSALIIDYGHEGTKADTLRGFHKHQVVEPLAAPGETDLTTDVDFSLMKHLLEDKALCFGPITQSKFLYNMAFEQRFNALLRACRSSEEEERLAKACDLLINPEKMGGQFFAFSIVGYARSKLGPVTGGF</sequence>
<dbReference type="GO" id="GO:0005739">
    <property type="term" value="C:mitochondrion"/>
    <property type="evidence" value="ECO:0007669"/>
    <property type="project" value="UniProtKB-SubCell"/>
</dbReference>
<dbReference type="GO" id="GO:0035243">
    <property type="term" value="F:protein-arginine omega-N symmetric methyltransferase activity"/>
    <property type="evidence" value="ECO:0007669"/>
    <property type="project" value="UniProtKB-EC"/>
</dbReference>
<comment type="subcellular location">
    <subcellularLocation>
        <location evidence="1 7">Mitochondrion</location>
    </subcellularLocation>
</comment>
<comment type="similarity">
    <text evidence="2 7">Belongs to the NDUFAF7 family.</text>
</comment>
<comment type="function">
    <text evidence="7">Arginine methyltransferase involved in the assembly or stability of mitochondrial NADH:ubiquinone oxidoreductase complex (complex I).</text>
</comment>
<proteinExistence type="inferred from homology"/>
<evidence type="ECO:0000256" key="4">
    <source>
        <dbReference type="ARBA" id="ARBA00022679"/>
    </source>
</evidence>
<keyword evidence="9" id="KW-1185">Reference proteome</keyword>
<organism evidence="8 9">
    <name type="scientific">Ramazzottius varieornatus</name>
    <name type="common">Water bear</name>
    <name type="synonym">Tardigrade</name>
    <dbReference type="NCBI Taxonomy" id="947166"/>
    <lineage>
        <taxon>Eukaryota</taxon>
        <taxon>Metazoa</taxon>
        <taxon>Ecdysozoa</taxon>
        <taxon>Tardigrada</taxon>
        <taxon>Eutardigrada</taxon>
        <taxon>Parachela</taxon>
        <taxon>Hypsibioidea</taxon>
        <taxon>Ramazzottiidae</taxon>
        <taxon>Ramazzottius</taxon>
    </lineage>
</organism>
<dbReference type="PANTHER" id="PTHR12049">
    <property type="entry name" value="PROTEIN ARGININE METHYLTRANSFERASE NDUFAF7, MITOCHONDRIAL"/>
    <property type="match status" value="1"/>
</dbReference>
<evidence type="ECO:0000256" key="1">
    <source>
        <dbReference type="ARBA" id="ARBA00004173"/>
    </source>
</evidence>
<dbReference type="InterPro" id="IPR029063">
    <property type="entry name" value="SAM-dependent_MTases_sf"/>
</dbReference>
<keyword evidence="3 7" id="KW-0489">Methyltransferase</keyword>
<dbReference type="GO" id="GO:0032259">
    <property type="term" value="P:methylation"/>
    <property type="evidence" value="ECO:0007669"/>
    <property type="project" value="UniProtKB-KW"/>
</dbReference>
<accession>A0A1D1VBR7</accession>
<evidence type="ECO:0000256" key="5">
    <source>
        <dbReference type="ARBA" id="ARBA00023128"/>
    </source>
</evidence>
<evidence type="ECO:0000256" key="3">
    <source>
        <dbReference type="ARBA" id="ARBA00022603"/>
    </source>
</evidence>
<dbReference type="Proteomes" id="UP000186922">
    <property type="component" value="Unassembled WGS sequence"/>
</dbReference>
<evidence type="ECO:0000256" key="2">
    <source>
        <dbReference type="ARBA" id="ARBA00005891"/>
    </source>
</evidence>
<dbReference type="STRING" id="947166.A0A1D1VBR7"/>
<dbReference type="PANTHER" id="PTHR12049:SF7">
    <property type="entry name" value="PROTEIN ARGININE METHYLTRANSFERASE NDUFAF7, MITOCHONDRIAL"/>
    <property type="match status" value="1"/>
</dbReference>
<evidence type="ECO:0000313" key="8">
    <source>
        <dbReference type="EMBL" id="GAU97512.1"/>
    </source>
</evidence>
<dbReference type="GO" id="GO:0032981">
    <property type="term" value="P:mitochondrial respiratory chain complex I assembly"/>
    <property type="evidence" value="ECO:0007669"/>
    <property type="project" value="TreeGrafter"/>
</dbReference>
<dbReference type="InterPro" id="IPR038375">
    <property type="entry name" value="NDUFAF7_sf"/>
</dbReference>
<dbReference type="Gene3D" id="3.40.50.12710">
    <property type="match status" value="1"/>
</dbReference>
<dbReference type="SUPFAM" id="SSF53335">
    <property type="entry name" value="S-adenosyl-L-methionine-dependent methyltransferases"/>
    <property type="match status" value="1"/>
</dbReference>
<dbReference type="InterPro" id="IPR003788">
    <property type="entry name" value="NDUFAF7"/>
</dbReference>
<gene>
    <name evidence="8" type="primary">RvY_08794-1</name>
    <name evidence="8" type="synonym">RvY_08794.1</name>
    <name evidence="8" type="ORF">RvY_08794</name>
</gene>
<protein>
    <recommendedName>
        <fullName evidence="7">Protein arginine methyltransferase NDUFAF7</fullName>
        <ecNumber evidence="7">2.1.1.320</ecNumber>
    </recommendedName>
</protein>
<keyword evidence="4 7" id="KW-0808">Transferase</keyword>
<comment type="catalytic activity">
    <reaction evidence="6 7">
        <text>L-arginyl-[protein] + 2 S-adenosyl-L-methionine = N(omega),N(omega)'-dimethyl-L-arginyl-[protein] + 2 S-adenosyl-L-homocysteine + 2 H(+)</text>
        <dbReference type="Rhea" id="RHEA:48108"/>
        <dbReference type="Rhea" id="RHEA-COMP:10532"/>
        <dbReference type="Rhea" id="RHEA-COMP:11992"/>
        <dbReference type="ChEBI" id="CHEBI:15378"/>
        <dbReference type="ChEBI" id="CHEBI:29965"/>
        <dbReference type="ChEBI" id="CHEBI:57856"/>
        <dbReference type="ChEBI" id="CHEBI:59789"/>
        <dbReference type="ChEBI" id="CHEBI:88221"/>
        <dbReference type="EC" id="2.1.1.320"/>
    </reaction>
</comment>
<dbReference type="EC" id="2.1.1.320" evidence="7"/>
<dbReference type="EMBL" id="BDGG01000004">
    <property type="protein sequence ID" value="GAU97512.1"/>
    <property type="molecule type" value="Genomic_DNA"/>
</dbReference>
<dbReference type="Pfam" id="PF02636">
    <property type="entry name" value="Methyltransf_28"/>
    <property type="match status" value="1"/>
</dbReference>
<dbReference type="OrthoDB" id="438553at2759"/>
<comment type="caution">
    <text evidence="8">The sequence shown here is derived from an EMBL/GenBank/DDBJ whole genome shotgun (WGS) entry which is preliminary data.</text>
</comment>
<evidence type="ECO:0000256" key="7">
    <source>
        <dbReference type="RuleBase" id="RU364114"/>
    </source>
</evidence>
<name>A0A1D1VBR7_RAMVA</name>
<evidence type="ECO:0000313" key="9">
    <source>
        <dbReference type="Proteomes" id="UP000186922"/>
    </source>
</evidence>
<keyword evidence="5 7" id="KW-0496">Mitochondrion</keyword>
<evidence type="ECO:0000256" key="6">
    <source>
        <dbReference type="ARBA" id="ARBA00048612"/>
    </source>
</evidence>
<reference evidence="8 9" key="1">
    <citation type="journal article" date="2016" name="Nat. Commun.">
        <title>Extremotolerant tardigrade genome and improved radiotolerance of human cultured cells by tardigrade-unique protein.</title>
        <authorList>
            <person name="Hashimoto T."/>
            <person name="Horikawa D.D."/>
            <person name="Saito Y."/>
            <person name="Kuwahara H."/>
            <person name="Kozuka-Hata H."/>
            <person name="Shin-I T."/>
            <person name="Minakuchi Y."/>
            <person name="Ohishi K."/>
            <person name="Motoyama A."/>
            <person name="Aizu T."/>
            <person name="Enomoto A."/>
            <person name="Kondo K."/>
            <person name="Tanaka S."/>
            <person name="Hara Y."/>
            <person name="Koshikawa S."/>
            <person name="Sagara H."/>
            <person name="Miura T."/>
            <person name="Yokobori S."/>
            <person name="Miyagawa K."/>
            <person name="Suzuki Y."/>
            <person name="Kubo T."/>
            <person name="Oyama M."/>
            <person name="Kohara Y."/>
            <person name="Fujiyama A."/>
            <person name="Arakawa K."/>
            <person name="Katayama T."/>
            <person name="Toyoda A."/>
            <person name="Kunieda T."/>
        </authorList>
    </citation>
    <scope>NUCLEOTIDE SEQUENCE [LARGE SCALE GENOMIC DNA]</scope>
    <source>
        <strain evidence="8 9">YOKOZUNA-1</strain>
    </source>
</reference>